<sequence length="145" mass="16035">MAAESLILLAAIVLSTRAMSEGLRGDHVCIYEDRLLGESTSTVTSNETVPEDYEPILVKQCCPGYETVDGVTCQPSGPVDPFQESRFTLALGALLCALVLVAILSMLVAYSYHYRFQRRSRNFEEVPQGIPNPGFTYTEKPNIDR</sequence>
<feature type="chain" id="PRO_5009314308" evidence="2">
    <location>
        <begin position="19"/>
        <end position="145"/>
    </location>
</feature>
<keyword evidence="2" id="KW-0732">Signal</keyword>
<protein>
    <submittedName>
        <fullName evidence="4">EGF-like domain-containing protein</fullName>
    </submittedName>
</protein>
<dbReference type="WBParaSite" id="L893_g33326.t1">
    <property type="protein sequence ID" value="L893_g33326.t1"/>
    <property type="gene ID" value="L893_g33326"/>
</dbReference>
<proteinExistence type="predicted"/>
<evidence type="ECO:0000256" key="1">
    <source>
        <dbReference type="SAM" id="Phobius"/>
    </source>
</evidence>
<reference evidence="4" key="1">
    <citation type="submission" date="2016-11" db="UniProtKB">
        <authorList>
            <consortium name="WormBaseParasite"/>
        </authorList>
    </citation>
    <scope>IDENTIFICATION</scope>
</reference>
<keyword evidence="1" id="KW-1133">Transmembrane helix</keyword>
<keyword evidence="1" id="KW-0812">Transmembrane</keyword>
<evidence type="ECO:0000313" key="3">
    <source>
        <dbReference type="Proteomes" id="UP000095287"/>
    </source>
</evidence>
<accession>A0A1I8A6F2</accession>
<feature type="signal peptide" evidence="2">
    <location>
        <begin position="1"/>
        <end position="18"/>
    </location>
</feature>
<dbReference type="AlphaFoldDB" id="A0A1I8A6F2"/>
<name>A0A1I8A6F2_9BILA</name>
<evidence type="ECO:0000256" key="2">
    <source>
        <dbReference type="SAM" id="SignalP"/>
    </source>
</evidence>
<keyword evidence="3" id="KW-1185">Reference proteome</keyword>
<evidence type="ECO:0000313" key="4">
    <source>
        <dbReference type="WBParaSite" id="L893_g33326.t1"/>
    </source>
</evidence>
<feature type="transmembrane region" description="Helical" evidence="1">
    <location>
        <begin position="87"/>
        <end position="112"/>
    </location>
</feature>
<organism evidence="3 4">
    <name type="scientific">Steinernema glaseri</name>
    <dbReference type="NCBI Taxonomy" id="37863"/>
    <lineage>
        <taxon>Eukaryota</taxon>
        <taxon>Metazoa</taxon>
        <taxon>Ecdysozoa</taxon>
        <taxon>Nematoda</taxon>
        <taxon>Chromadorea</taxon>
        <taxon>Rhabditida</taxon>
        <taxon>Tylenchina</taxon>
        <taxon>Panagrolaimomorpha</taxon>
        <taxon>Strongyloidoidea</taxon>
        <taxon>Steinernematidae</taxon>
        <taxon>Steinernema</taxon>
    </lineage>
</organism>
<keyword evidence="1" id="KW-0472">Membrane</keyword>
<dbReference type="Proteomes" id="UP000095287">
    <property type="component" value="Unplaced"/>
</dbReference>